<keyword evidence="1" id="KW-0472">Membrane</keyword>
<comment type="caution">
    <text evidence="2">The sequence shown here is derived from an EMBL/GenBank/DDBJ whole genome shotgun (WGS) entry which is preliminary data.</text>
</comment>
<protein>
    <submittedName>
        <fullName evidence="2">Uncharacterized protein</fullName>
    </submittedName>
</protein>
<evidence type="ECO:0000256" key="1">
    <source>
        <dbReference type="SAM" id="Phobius"/>
    </source>
</evidence>
<name>A0A2V4UFJ7_9GAMM</name>
<keyword evidence="1" id="KW-0812">Transmembrane</keyword>
<accession>A0A2V4UFJ7</accession>
<sequence>MIVNLRDYIKQFTKTQQFGIYIIFFLIYLGLFMKIWGFNMITDKLAEDSSNFKQGCMYYENTFIDKKINMKILTVSIDGYKGKDIHIFASSFPRNKNWKGKDYKAFDSFLETEKNKCHPIEYIEIPLLIGRKIFIYNYLGNFGNTMSPSNTIKD</sequence>
<evidence type="ECO:0000313" key="3">
    <source>
        <dbReference type="Proteomes" id="UP000247746"/>
    </source>
</evidence>
<evidence type="ECO:0000313" key="2">
    <source>
        <dbReference type="EMBL" id="PYE38907.1"/>
    </source>
</evidence>
<feature type="transmembrane region" description="Helical" evidence="1">
    <location>
        <begin position="18"/>
        <end position="36"/>
    </location>
</feature>
<gene>
    <name evidence="2" type="ORF">DFP82_10561</name>
</gene>
<keyword evidence="1" id="KW-1133">Transmembrane helix</keyword>
<dbReference type="Proteomes" id="UP000247746">
    <property type="component" value="Unassembled WGS sequence"/>
</dbReference>
<dbReference type="OrthoDB" id="6660829at2"/>
<proteinExistence type="predicted"/>
<dbReference type="EMBL" id="QJSU01000005">
    <property type="protein sequence ID" value="PYE38907.1"/>
    <property type="molecule type" value="Genomic_DNA"/>
</dbReference>
<organism evidence="2 3">
    <name type="scientific">Psychrobacter fozii</name>
    <dbReference type="NCBI Taxonomy" id="198480"/>
    <lineage>
        <taxon>Bacteria</taxon>
        <taxon>Pseudomonadati</taxon>
        <taxon>Pseudomonadota</taxon>
        <taxon>Gammaproteobacteria</taxon>
        <taxon>Moraxellales</taxon>
        <taxon>Moraxellaceae</taxon>
        <taxon>Psychrobacter</taxon>
    </lineage>
</organism>
<reference evidence="2 3" key="1">
    <citation type="submission" date="2018-06" db="EMBL/GenBank/DDBJ databases">
        <title>Genomic Encyclopedia of Type Strains, Phase III (KMG-III): the genomes of soil and plant-associated and newly described type strains.</title>
        <authorList>
            <person name="Whitman W."/>
        </authorList>
    </citation>
    <scope>NUCLEOTIDE SEQUENCE [LARGE SCALE GENOMIC DNA]</scope>
    <source>
        <strain evidence="2 3">CECT 5889</strain>
    </source>
</reference>
<keyword evidence="3" id="KW-1185">Reference proteome</keyword>
<dbReference type="AlphaFoldDB" id="A0A2V4UFJ7"/>